<evidence type="ECO:0000313" key="2">
    <source>
        <dbReference type="EMBL" id="GIY86684.1"/>
    </source>
</evidence>
<comment type="caution">
    <text evidence="2">The sequence shown here is derived from an EMBL/GenBank/DDBJ whole genome shotgun (WGS) entry which is preliminary data.</text>
</comment>
<sequence length="106" mass="12795">MLHNLIIDLLKKTQDFIPLLKNMAKCIYLLIGNPQGPRDRWKERKKERMRNVPRRRQTKAKNPSIRKRGKLRQTKRLPKKRAQLEKKSCCNNDPRRDCSKHHRFAI</sequence>
<evidence type="ECO:0000256" key="1">
    <source>
        <dbReference type="SAM" id="MobiDB-lite"/>
    </source>
</evidence>
<protein>
    <submittedName>
        <fullName evidence="2">Uncharacterized protein</fullName>
    </submittedName>
</protein>
<dbReference type="Proteomes" id="UP001054837">
    <property type="component" value="Unassembled WGS sequence"/>
</dbReference>
<organism evidence="2 3">
    <name type="scientific">Caerostris darwini</name>
    <dbReference type="NCBI Taxonomy" id="1538125"/>
    <lineage>
        <taxon>Eukaryota</taxon>
        <taxon>Metazoa</taxon>
        <taxon>Ecdysozoa</taxon>
        <taxon>Arthropoda</taxon>
        <taxon>Chelicerata</taxon>
        <taxon>Arachnida</taxon>
        <taxon>Araneae</taxon>
        <taxon>Araneomorphae</taxon>
        <taxon>Entelegynae</taxon>
        <taxon>Araneoidea</taxon>
        <taxon>Araneidae</taxon>
        <taxon>Caerostris</taxon>
    </lineage>
</organism>
<dbReference type="AlphaFoldDB" id="A0AAV4WY03"/>
<evidence type="ECO:0000313" key="3">
    <source>
        <dbReference type="Proteomes" id="UP001054837"/>
    </source>
</evidence>
<name>A0AAV4WY03_9ARAC</name>
<gene>
    <name evidence="2" type="ORF">CDAR_468351</name>
</gene>
<feature type="region of interest" description="Disordered" evidence="1">
    <location>
        <begin position="33"/>
        <end position="106"/>
    </location>
</feature>
<accession>A0AAV4WY03</accession>
<dbReference type="EMBL" id="BPLQ01015235">
    <property type="protein sequence ID" value="GIY86684.1"/>
    <property type="molecule type" value="Genomic_DNA"/>
</dbReference>
<reference evidence="2 3" key="1">
    <citation type="submission" date="2021-06" db="EMBL/GenBank/DDBJ databases">
        <title>Caerostris darwini draft genome.</title>
        <authorList>
            <person name="Kono N."/>
            <person name="Arakawa K."/>
        </authorList>
    </citation>
    <scope>NUCLEOTIDE SEQUENCE [LARGE SCALE GENOMIC DNA]</scope>
</reference>
<keyword evidence="3" id="KW-1185">Reference proteome</keyword>
<feature type="compositionally biased region" description="Basic and acidic residues" evidence="1">
    <location>
        <begin position="37"/>
        <end position="50"/>
    </location>
</feature>
<feature type="compositionally biased region" description="Basic residues" evidence="1">
    <location>
        <begin position="51"/>
        <end position="81"/>
    </location>
</feature>
<proteinExistence type="predicted"/>
<feature type="compositionally biased region" description="Basic and acidic residues" evidence="1">
    <location>
        <begin position="82"/>
        <end position="97"/>
    </location>
</feature>